<dbReference type="GO" id="GO:0004143">
    <property type="term" value="F:ATP-dependent diacylglycerol kinase activity"/>
    <property type="evidence" value="ECO:0007669"/>
    <property type="project" value="InterPro"/>
</dbReference>
<feature type="transmembrane region" description="Helical" evidence="1">
    <location>
        <begin position="12"/>
        <end position="31"/>
    </location>
</feature>
<keyword evidence="2" id="KW-0808">Transferase</keyword>
<name>A0A2W1JH19_9CYAN</name>
<dbReference type="AlphaFoldDB" id="A0A2W1JH19"/>
<feature type="transmembrane region" description="Helical" evidence="1">
    <location>
        <begin position="161"/>
        <end position="178"/>
    </location>
</feature>
<dbReference type="PANTHER" id="PTHR31303">
    <property type="entry name" value="CTP-DEPENDENT DIACYLGLYCEROL KINASE 1"/>
    <property type="match status" value="1"/>
</dbReference>
<proteinExistence type="predicted"/>
<dbReference type="PANTHER" id="PTHR31303:SF1">
    <property type="entry name" value="CTP-DEPENDENT DIACYLGLYCEROL KINASE 1"/>
    <property type="match status" value="1"/>
</dbReference>
<dbReference type="GO" id="GO:0010276">
    <property type="term" value="F:phytol kinase activity"/>
    <property type="evidence" value="ECO:0007669"/>
    <property type="project" value="UniProtKB-EC"/>
</dbReference>
<dbReference type="InterPro" id="IPR037997">
    <property type="entry name" value="Dgk1-like"/>
</dbReference>
<evidence type="ECO:0000313" key="3">
    <source>
        <dbReference type="Proteomes" id="UP000248857"/>
    </source>
</evidence>
<protein>
    <submittedName>
        <fullName evidence="2">Phytol kinase</fullName>
        <ecNumber evidence="2">2.7.1.182</ecNumber>
    </submittedName>
</protein>
<keyword evidence="2" id="KW-0418">Kinase</keyword>
<organism evidence="2 3">
    <name type="scientific">Acaryochloris thomasi RCC1774</name>
    <dbReference type="NCBI Taxonomy" id="1764569"/>
    <lineage>
        <taxon>Bacteria</taxon>
        <taxon>Bacillati</taxon>
        <taxon>Cyanobacteriota</taxon>
        <taxon>Cyanophyceae</taxon>
        <taxon>Acaryochloridales</taxon>
        <taxon>Acaryochloridaceae</taxon>
        <taxon>Acaryochloris</taxon>
        <taxon>Acaryochloris thomasi</taxon>
    </lineage>
</organism>
<feature type="transmembrane region" description="Helical" evidence="1">
    <location>
        <begin position="43"/>
        <end position="60"/>
    </location>
</feature>
<keyword evidence="1" id="KW-1133">Transmembrane helix</keyword>
<dbReference type="Proteomes" id="UP000248857">
    <property type="component" value="Unassembled WGS sequence"/>
</dbReference>
<comment type="caution">
    <text evidence="2">The sequence shown here is derived from an EMBL/GenBank/DDBJ whole genome shotgun (WGS) entry which is preliminary data.</text>
</comment>
<reference evidence="2 3" key="1">
    <citation type="journal article" date="2018" name="Sci. Rep.">
        <title>A novel species of the marine cyanobacterium Acaryochloris with a unique pigment content and lifestyle.</title>
        <authorList>
            <person name="Partensky F."/>
            <person name="Six C."/>
            <person name="Ratin M."/>
            <person name="Garczarek L."/>
            <person name="Vaulot D."/>
            <person name="Probert I."/>
            <person name="Calteau A."/>
            <person name="Gourvil P."/>
            <person name="Marie D."/>
            <person name="Grebert T."/>
            <person name="Bouchier C."/>
            <person name="Le Panse S."/>
            <person name="Gachenot M."/>
            <person name="Rodriguez F."/>
            <person name="Garrido J.L."/>
        </authorList>
    </citation>
    <scope>NUCLEOTIDE SEQUENCE [LARGE SCALE GENOMIC DNA]</scope>
    <source>
        <strain evidence="2 3">RCC1774</strain>
    </source>
</reference>
<evidence type="ECO:0000256" key="1">
    <source>
        <dbReference type="SAM" id="Phobius"/>
    </source>
</evidence>
<keyword evidence="1" id="KW-0812">Transmembrane</keyword>
<keyword evidence="3" id="KW-1185">Reference proteome</keyword>
<feature type="transmembrane region" description="Helical" evidence="1">
    <location>
        <begin position="184"/>
        <end position="203"/>
    </location>
</feature>
<dbReference type="EC" id="2.7.1.182" evidence="2"/>
<feature type="transmembrane region" description="Helical" evidence="1">
    <location>
        <begin position="98"/>
        <end position="116"/>
    </location>
</feature>
<evidence type="ECO:0000313" key="2">
    <source>
        <dbReference type="EMBL" id="PZD72676.1"/>
    </source>
</evidence>
<dbReference type="EMBL" id="PQWO01000009">
    <property type="protein sequence ID" value="PZD72676.1"/>
    <property type="molecule type" value="Genomic_DNA"/>
</dbReference>
<feature type="transmembrane region" description="Helical" evidence="1">
    <location>
        <begin position="66"/>
        <end position="86"/>
    </location>
</feature>
<dbReference type="RefSeq" id="WP_110986944.1">
    <property type="nucleotide sequence ID" value="NZ_CAWNWM010000009.1"/>
</dbReference>
<sequence>MDWLIAPLQFYLQLALAGAWVVGVFGLAEYLKHQGKTDPEVNRKVVHIGVGNVVLLAWWFQFPTWIGLTASVFFSLVMLLSYRYPILSSTSGTGRKSLGTFFYAVSIGLLVGWFWPLALPQYAAIGILIMTWGDGLAAIVGQRWGRHPYQLWGMNKSWEGSLTMAGVSGAIVVLILLFTQGNSWQIWVSALLVAVAATALESISKFGVDNLSVPLGSAALCFLCNELWL</sequence>
<dbReference type="OrthoDB" id="8149352at2"/>
<feature type="transmembrane region" description="Helical" evidence="1">
    <location>
        <begin position="122"/>
        <end position="140"/>
    </location>
</feature>
<accession>A0A2W1JH19</accession>
<gene>
    <name evidence="2" type="primary">vte5</name>
    <name evidence="2" type="ORF">C1752_03512</name>
</gene>
<keyword evidence="1" id="KW-0472">Membrane</keyword>